<dbReference type="InterPro" id="IPR025714">
    <property type="entry name" value="Methyltranfer_dom"/>
</dbReference>
<dbReference type="CDD" id="cd02440">
    <property type="entry name" value="AdoMet_MTases"/>
    <property type="match status" value="1"/>
</dbReference>
<dbReference type="EMBL" id="FOWZ01000002">
    <property type="protein sequence ID" value="SFP05168.1"/>
    <property type="molecule type" value="Genomic_DNA"/>
</dbReference>
<dbReference type="AlphaFoldDB" id="A0A1I5M699"/>
<dbReference type="GO" id="GO:0008168">
    <property type="term" value="F:methyltransferase activity"/>
    <property type="evidence" value="ECO:0007669"/>
    <property type="project" value="UniProtKB-KW"/>
</dbReference>
<dbReference type="Pfam" id="PF13847">
    <property type="entry name" value="Methyltransf_31"/>
    <property type="match status" value="1"/>
</dbReference>
<reference evidence="3" key="1">
    <citation type="submission" date="2016-10" db="EMBL/GenBank/DDBJ databases">
        <authorList>
            <person name="Varghese N."/>
            <person name="Submissions S."/>
        </authorList>
    </citation>
    <scope>NUCLEOTIDE SEQUENCE [LARGE SCALE GENOMIC DNA]</scope>
    <source>
        <strain evidence="3">CGMCC 1.7715</strain>
    </source>
</reference>
<feature type="domain" description="Methyltransferase" evidence="1">
    <location>
        <begin position="48"/>
        <end position="156"/>
    </location>
</feature>
<dbReference type="InterPro" id="IPR029063">
    <property type="entry name" value="SAM-dependent_MTases_sf"/>
</dbReference>
<dbReference type="STRING" id="604088.SAMN04488060_1153"/>
<evidence type="ECO:0000313" key="2">
    <source>
        <dbReference type="EMBL" id="SFP05168.1"/>
    </source>
</evidence>
<dbReference type="GO" id="GO:0032259">
    <property type="term" value="P:methylation"/>
    <property type="evidence" value="ECO:0007669"/>
    <property type="project" value="UniProtKB-KW"/>
</dbReference>
<proteinExistence type="predicted"/>
<sequence>MSDASVSGSEWTGKTGKSWAHEWQRTDRSFGPLTERLVAAATAEPFDHALDIGCGAGEISISLARMSPASQVSGVDISEELLAVARERAADLPNAHFTLADASQWIASDRRPDLVVSRHGVMFFDDPVAAFSHVSRQVSPDARMVFSCFRERSENLWAQELSSVLDVLPAPADPRTPGPFAFGERDYVTAILEEAGWGALRFDAIDYGMVAGEGPDALDDATSYFLRIGPAARAIAAMSGEERDRAISRLRTMLESHRKGDRIELPASCWIVSATLAR</sequence>
<dbReference type="SUPFAM" id="SSF53335">
    <property type="entry name" value="S-adenosyl-L-methionine-dependent methyltransferases"/>
    <property type="match status" value="1"/>
</dbReference>
<protein>
    <submittedName>
        <fullName evidence="2">Ubiquinone/menaquinone biosynthesis C-methylase UbiE</fullName>
    </submittedName>
</protein>
<dbReference type="PANTHER" id="PTHR43591:SF24">
    <property type="entry name" value="2-METHOXY-6-POLYPRENYL-1,4-BENZOQUINOL METHYLASE, MITOCHONDRIAL"/>
    <property type="match status" value="1"/>
</dbReference>
<name>A0A1I5M699_9SPHN</name>
<dbReference type="Proteomes" id="UP000199331">
    <property type="component" value="Unassembled WGS sequence"/>
</dbReference>
<dbReference type="PANTHER" id="PTHR43591">
    <property type="entry name" value="METHYLTRANSFERASE"/>
    <property type="match status" value="1"/>
</dbReference>
<dbReference type="RefSeq" id="WP_177201822.1">
    <property type="nucleotide sequence ID" value="NZ_FOWZ01000002.1"/>
</dbReference>
<accession>A0A1I5M699</accession>
<keyword evidence="2" id="KW-0808">Transferase</keyword>
<dbReference type="Gene3D" id="3.40.50.150">
    <property type="entry name" value="Vaccinia Virus protein VP39"/>
    <property type="match status" value="1"/>
</dbReference>
<evidence type="ECO:0000259" key="1">
    <source>
        <dbReference type="Pfam" id="PF13847"/>
    </source>
</evidence>
<gene>
    <name evidence="2" type="ORF">SAMN04488060_1153</name>
</gene>
<evidence type="ECO:0000313" key="3">
    <source>
        <dbReference type="Proteomes" id="UP000199331"/>
    </source>
</evidence>
<keyword evidence="3" id="KW-1185">Reference proteome</keyword>
<keyword evidence="2" id="KW-0830">Ubiquinone</keyword>
<organism evidence="2 3">
    <name type="scientific">Qipengyuania nanhaisediminis</name>
    <dbReference type="NCBI Taxonomy" id="604088"/>
    <lineage>
        <taxon>Bacteria</taxon>
        <taxon>Pseudomonadati</taxon>
        <taxon>Pseudomonadota</taxon>
        <taxon>Alphaproteobacteria</taxon>
        <taxon>Sphingomonadales</taxon>
        <taxon>Erythrobacteraceae</taxon>
        <taxon>Qipengyuania</taxon>
    </lineage>
</organism>
<keyword evidence="2" id="KW-0489">Methyltransferase</keyword>